<evidence type="ECO:0000313" key="3">
    <source>
        <dbReference type="RefSeq" id="XP_014021008.1"/>
    </source>
</evidence>
<feature type="compositionally biased region" description="Polar residues" evidence="1">
    <location>
        <begin position="276"/>
        <end position="286"/>
    </location>
</feature>
<dbReference type="GeneID" id="106582428"/>
<accession>A0A1S3P046</accession>
<keyword evidence="2" id="KW-1185">Reference proteome</keyword>
<feature type="region of interest" description="Disordered" evidence="1">
    <location>
        <begin position="31"/>
        <end position="87"/>
    </location>
</feature>
<evidence type="ECO:0000313" key="2">
    <source>
        <dbReference type="Proteomes" id="UP001652741"/>
    </source>
</evidence>
<reference evidence="3" key="1">
    <citation type="submission" date="2025-08" db="UniProtKB">
        <authorList>
            <consortium name="RefSeq"/>
        </authorList>
    </citation>
    <scope>IDENTIFICATION</scope>
</reference>
<organism evidence="2 3">
    <name type="scientific">Salmo salar</name>
    <name type="common">Atlantic salmon</name>
    <dbReference type="NCBI Taxonomy" id="8030"/>
    <lineage>
        <taxon>Eukaryota</taxon>
        <taxon>Metazoa</taxon>
        <taxon>Chordata</taxon>
        <taxon>Craniata</taxon>
        <taxon>Vertebrata</taxon>
        <taxon>Euteleostomi</taxon>
        <taxon>Actinopterygii</taxon>
        <taxon>Neopterygii</taxon>
        <taxon>Teleostei</taxon>
        <taxon>Protacanthopterygii</taxon>
        <taxon>Salmoniformes</taxon>
        <taxon>Salmonidae</taxon>
        <taxon>Salmoninae</taxon>
        <taxon>Salmo</taxon>
    </lineage>
</organism>
<feature type="region of interest" description="Disordered" evidence="1">
    <location>
        <begin position="109"/>
        <end position="134"/>
    </location>
</feature>
<proteinExistence type="predicted"/>
<feature type="region of interest" description="Disordered" evidence="1">
    <location>
        <begin position="276"/>
        <end position="302"/>
    </location>
</feature>
<dbReference type="Proteomes" id="UP001652741">
    <property type="component" value="Chromosome ssa21"/>
</dbReference>
<sequence length="302" mass="32872">MSNCVTSSKRSGVRTLGPTRACWPLEHRYRCYSPDQHNSRPPRLEPSSPPRERHHSRSSLSRPGYSPERHYSRTSRPECSPPPQDHWDPHYVPRCPSYLIDLCRSRQSSLAPKHMTSRVHSPRQQGLYPPQPAPRLARVKETPAPVVEPQSAADMGPVLVAIAELSSPPSGADAQVPEVQLSATLEPSAAKTPPALPQKTLTAPGPEPKPAVNLSPSPWMKPQPAAIAEVKYSPDVGASPVTDWWHLPVPGLVSLLVPTASTVIVPARGSCYLQTSPQGTCQTSPRVTHPKSPLMSSSFPSR</sequence>
<evidence type="ECO:0000256" key="1">
    <source>
        <dbReference type="SAM" id="MobiDB-lite"/>
    </source>
</evidence>
<dbReference type="KEGG" id="sasa:106582428"/>
<protein>
    <submittedName>
        <fullName evidence="3">Vegetative cell wall protein gp1</fullName>
    </submittedName>
</protein>
<dbReference type="AlphaFoldDB" id="A0A1S3P046"/>
<feature type="region of interest" description="Disordered" evidence="1">
    <location>
        <begin position="187"/>
        <end position="218"/>
    </location>
</feature>
<dbReference type="RefSeq" id="XP_014021008.1">
    <property type="nucleotide sequence ID" value="XM_014165533.1"/>
</dbReference>
<name>A0A1S3P046_SALSA</name>
<gene>
    <name evidence="3" type="primary">LOC106582428</name>
</gene>